<reference evidence="1" key="1">
    <citation type="submission" date="2021-02" db="EMBL/GenBank/DDBJ databases">
        <authorList>
            <person name="Nowell W R."/>
        </authorList>
    </citation>
    <scope>NUCLEOTIDE SEQUENCE</scope>
</reference>
<comment type="caution">
    <text evidence="1">The sequence shown here is derived from an EMBL/GenBank/DDBJ whole genome shotgun (WGS) entry which is preliminary data.</text>
</comment>
<evidence type="ECO:0000313" key="1">
    <source>
        <dbReference type="EMBL" id="CAF1652564.1"/>
    </source>
</evidence>
<organism evidence="1 3">
    <name type="scientific">Didymodactylos carnosus</name>
    <dbReference type="NCBI Taxonomy" id="1234261"/>
    <lineage>
        <taxon>Eukaryota</taxon>
        <taxon>Metazoa</taxon>
        <taxon>Spiralia</taxon>
        <taxon>Gnathifera</taxon>
        <taxon>Rotifera</taxon>
        <taxon>Eurotatoria</taxon>
        <taxon>Bdelloidea</taxon>
        <taxon>Philodinida</taxon>
        <taxon>Philodinidae</taxon>
        <taxon>Didymodactylos</taxon>
    </lineage>
</organism>
<dbReference type="Proteomes" id="UP000681722">
    <property type="component" value="Unassembled WGS sequence"/>
</dbReference>
<feature type="non-terminal residue" evidence="1">
    <location>
        <position position="1"/>
    </location>
</feature>
<accession>A0A816EZZ5</accession>
<evidence type="ECO:0000313" key="3">
    <source>
        <dbReference type="Proteomes" id="UP000663829"/>
    </source>
</evidence>
<name>A0A816EZZ5_9BILA</name>
<protein>
    <submittedName>
        <fullName evidence="1">Uncharacterized protein</fullName>
    </submittedName>
</protein>
<feature type="non-terminal residue" evidence="1">
    <location>
        <position position="145"/>
    </location>
</feature>
<proteinExistence type="predicted"/>
<dbReference type="AlphaFoldDB" id="A0A816EZZ5"/>
<keyword evidence="3" id="KW-1185">Reference proteome</keyword>
<dbReference type="EMBL" id="CAJOBC010123201">
    <property type="protein sequence ID" value="CAF4583701.1"/>
    <property type="molecule type" value="Genomic_DNA"/>
</dbReference>
<dbReference type="Proteomes" id="UP000663829">
    <property type="component" value="Unassembled WGS sequence"/>
</dbReference>
<dbReference type="EMBL" id="CAJNOQ010052097">
    <property type="protein sequence ID" value="CAF1652564.1"/>
    <property type="molecule type" value="Genomic_DNA"/>
</dbReference>
<gene>
    <name evidence="1" type="ORF">GPM918_LOCUS45592</name>
    <name evidence="2" type="ORF">SRO942_LOCUS48238</name>
</gene>
<sequence>KEQSIIQTHSASNSNRKLKYDDDDLQDFLYCSTDKKSDNEDRLLENRYYRSFLSWKIQNYISDTGYQQLNRLEEKYRVKCPPFSTINKLKKIYSSWIPLKTLEYGCYMDVRHAILILASLNPHILNNLKDKNTLHFRLCQDGTWL</sequence>
<evidence type="ECO:0000313" key="2">
    <source>
        <dbReference type="EMBL" id="CAF4583701.1"/>
    </source>
</evidence>